<comment type="similarity">
    <text evidence="1">Belongs to the TfdA dioxygenase family.</text>
</comment>
<dbReference type="OrthoDB" id="8893262at2"/>
<dbReference type="RefSeq" id="WP_066407032.1">
    <property type="nucleotide sequence ID" value="NZ_FKBS01000006.1"/>
</dbReference>
<reference evidence="7 8" key="1">
    <citation type="submission" date="2016-03" db="EMBL/GenBank/DDBJ databases">
        <authorList>
            <consortium name="Pathogen Informatics"/>
        </authorList>
    </citation>
    <scope>NUCLEOTIDE SEQUENCE [LARGE SCALE GENOMIC DNA]</scope>
    <source>
        <strain evidence="7 8">NCTC13364</strain>
    </source>
</reference>
<dbReference type="AlphaFoldDB" id="A0A157KM64"/>
<dbReference type="PANTHER" id="PTHR43779:SF3">
    <property type="entry name" value="(3R)-3-[(CARBOXYMETHYL)AMINO]FATTY ACID OXYGENASE_DECARBOXYLASE"/>
    <property type="match status" value="1"/>
</dbReference>
<dbReference type="EC" id="1.14.11.-" evidence="7"/>
<accession>A0A157KM64</accession>
<evidence type="ECO:0000256" key="3">
    <source>
        <dbReference type="ARBA" id="ARBA00022964"/>
    </source>
</evidence>
<evidence type="ECO:0000259" key="6">
    <source>
        <dbReference type="Pfam" id="PF02668"/>
    </source>
</evidence>
<keyword evidence="5" id="KW-0408">Iron</keyword>
<dbReference type="EMBL" id="FKBS01000006">
    <property type="protein sequence ID" value="SAH85226.1"/>
    <property type="molecule type" value="Genomic_DNA"/>
</dbReference>
<organism evidence="7 8">
    <name type="scientific">Bordetella ansorpii</name>
    <dbReference type="NCBI Taxonomy" id="288768"/>
    <lineage>
        <taxon>Bacteria</taxon>
        <taxon>Pseudomonadati</taxon>
        <taxon>Pseudomonadota</taxon>
        <taxon>Betaproteobacteria</taxon>
        <taxon>Burkholderiales</taxon>
        <taxon>Alcaligenaceae</taxon>
        <taxon>Bordetella</taxon>
    </lineage>
</organism>
<proteinExistence type="inferred from homology"/>
<dbReference type="Pfam" id="PF02668">
    <property type="entry name" value="TauD"/>
    <property type="match status" value="1"/>
</dbReference>
<dbReference type="InterPro" id="IPR042098">
    <property type="entry name" value="TauD-like_sf"/>
</dbReference>
<keyword evidence="2" id="KW-0479">Metal-binding</keyword>
<evidence type="ECO:0000313" key="7">
    <source>
        <dbReference type="EMBL" id="SAH85226.1"/>
    </source>
</evidence>
<evidence type="ECO:0000256" key="4">
    <source>
        <dbReference type="ARBA" id="ARBA00023002"/>
    </source>
</evidence>
<dbReference type="SUPFAM" id="SSF51197">
    <property type="entry name" value="Clavaminate synthase-like"/>
    <property type="match status" value="1"/>
</dbReference>
<keyword evidence="4 7" id="KW-0560">Oxidoreductase</keyword>
<evidence type="ECO:0000256" key="1">
    <source>
        <dbReference type="ARBA" id="ARBA00005896"/>
    </source>
</evidence>
<gene>
    <name evidence="7" type="primary">tfdA_1</name>
    <name evidence="7" type="ORF">SAMEA1982600_00401</name>
</gene>
<evidence type="ECO:0000313" key="8">
    <source>
        <dbReference type="Proteomes" id="UP000077037"/>
    </source>
</evidence>
<evidence type="ECO:0000256" key="2">
    <source>
        <dbReference type="ARBA" id="ARBA00022723"/>
    </source>
</evidence>
<evidence type="ECO:0000256" key="5">
    <source>
        <dbReference type="ARBA" id="ARBA00023004"/>
    </source>
</evidence>
<dbReference type="PANTHER" id="PTHR43779">
    <property type="entry name" value="DIOXYGENASE RV0097-RELATED"/>
    <property type="match status" value="1"/>
</dbReference>
<keyword evidence="3 7" id="KW-0223">Dioxygenase</keyword>
<dbReference type="GO" id="GO:0016706">
    <property type="term" value="F:2-oxoglutarate-dependent dioxygenase activity"/>
    <property type="evidence" value="ECO:0007669"/>
    <property type="project" value="UniProtKB-ARBA"/>
</dbReference>
<name>A0A157KM64_9BORD</name>
<dbReference type="Proteomes" id="UP000077037">
    <property type="component" value="Unassembled WGS sequence"/>
</dbReference>
<dbReference type="GO" id="GO:0046872">
    <property type="term" value="F:metal ion binding"/>
    <property type="evidence" value="ECO:0007669"/>
    <property type="project" value="UniProtKB-KW"/>
</dbReference>
<dbReference type="InterPro" id="IPR051178">
    <property type="entry name" value="TfdA_dioxygenase"/>
</dbReference>
<feature type="domain" description="TauD/TfdA-like" evidence="6">
    <location>
        <begin position="11"/>
        <end position="280"/>
    </location>
</feature>
<protein>
    <submittedName>
        <fullName evidence="7">Alpha-ketoglutarate-dependent 2,4-dichlorophenoxyacetate dioxygenase</fullName>
        <ecNumber evidence="7">1.14.11.-</ecNumber>
    </submittedName>
</protein>
<sequence length="284" mass="31966">MGLTLTSIREGFAARAEGIDLTQPLDDEQIADIGRAMDEHAVLVFRGQALTPEQQLRFARTFGELDLGFKKASKSATRLQHDELLDISNVAEDGQVADRNHRKIVGNLANQLWHSDSSFQAPAARYSMLHAVVLPAEGGETEFADVRAAYDALPEPQKQRLAGLSAEHYALHSRFLLGDTDYTEEQRRAIPSAVWPLVRRHAGSGRDLLFIGAHASRVMELSLAEGRLLLMDLLEHATQPRFVYRHAWQPRDLVMWDNRSTLHRGRAFDLSVRRELRRTTTLDA</sequence>
<dbReference type="InterPro" id="IPR003819">
    <property type="entry name" value="TauD/TfdA-like"/>
</dbReference>
<dbReference type="Gene3D" id="3.60.130.10">
    <property type="entry name" value="Clavaminate synthase-like"/>
    <property type="match status" value="1"/>
</dbReference>